<dbReference type="OrthoDB" id="997115at2"/>
<dbReference type="EMBL" id="CP068108">
    <property type="protein sequence ID" value="QQU01772.1"/>
    <property type="molecule type" value="Genomic_DNA"/>
</dbReference>
<accession>A0A9Q7E9Z3</accession>
<name>A0A9Q7E9Z3_MYROD</name>
<reference evidence="1 2" key="1">
    <citation type="submission" date="2021-01" db="EMBL/GenBank/DDBJ databases">
        <title>FDA dAtabase for Regulatory Grade micrObial Sequences (FDA-ARGOS): Supporting development and validation of Infectious Disease Dx tests.</title>
        <authorList>
            <person name="Sproer C."/>
            <person name="Gronow S."/>
            <person name="Severitt S."/>
            <person name="Schroder I."/>
            <person name="Tallon L."/>
            <person name="Sadzewicz L."/>
            <person name="Zhao X."/>
            <person name="Boylan J."/>
            <person name="Ott S."/>
            <person name="Bowen H."/>
            <person name="Vavikolanu K."/>
            <person name="Mehta A."/>
            <person name="Aluvathingal J."/>
            <person name="Nadendla S."/>
            <person name="Lowell S."/>
            <person name="Myers T."/>
            <person name="Yan Y."/>
            <person name="Sichtig H."/>
        </authorList>
    </citation>
    <scope>NUCLEOTIDE SEQUENCE [LARGE SCALE GENOMIC DNA]</scope>
    <source>
        <strain evidence="1 2">FDAARGOS_1131</strain>
    </source>
</reference>
<proteinExistence type="predicted"/>
<organism evidence="1 2">
    <name type="scientific">Myroides odoratus</name>
    <name type="common">Flavobacterium odoratum</name>
    <dbReference type="NCBI Taxonomy" id="256"/>
    <lineage>
        <taxon>Bacteria</taxon>
        <taxon>Pseudomonadati</taxon>
        <taxon>Bacteroidota</taxon>
        <taxon>Flavobacteriia</taxon>
        <taxon>Flavobacteriales</taxon>
        <taxon>Flavobacteriaceae</taxon>
        <taxon>Myroides</taxon>
    </lineage>
</organism>
<gene>
    <name evidence="1" type="ORF">I6I88_08540</name>
</gene>
<protein>
    <submittedName>
        <fullName evidence="1">Uncharacterized protein</fullName>
    </submittedName>
</protein>
<sequence>MVYWYICMVKILQNIATLIMLVLTLALSQYACMDRYVVSHSTLENSTAEQSETSMELDLCSPFCVCDCCTVLNTVTIFNTPFPSRLDLIIRAVPQYCPPIFQGIYFSIWQPPQLGF</sequence>
<evidence type="ECO:0000313" key="2">
    <source>
        <dbReference type="Proteomes" id="UP000596202"/>
    </source>
</evidence>
<dbReference type="AlphaFoldDB" id="A0A9Q7E9Z3"/>
<dbReference type="Proteomes" id="UP000596202">
    <property type="component" value="Chromosome"/>
</dbReference>
<evidence type="ECO:0000313" key="1">
    <source>
        <dbReference type="EMBL" id="QQU01772.1"/>
    </source>
</evidence>